<dbReference type="EMBL" id="JAYFSO010000002">
    <property type="protein sequence ID" value="MEA5122802.1"/>
    <property type="molecule type" value="Genomic_DNA"/>
</dbReference>
<dbReference type="RefSeq" id="WP_082862125.1">
    <property type="nucleotide sequence ID" value="NZ_JAYFSO010000002.1"/>
</dbReference>
<comment type="caution">
    <text evidence="1">The sequence shown here is derived from an EMBL/GenBank/DDBJ whole genome shotgun (WGS) entry which is preliminary data.</text>
</comment>
<sequence length="102" mass="11578">MTVMVDSHSSEGRLRSWIAKCMRYVLLRPTLKKPIMQLLAIVPGLSLSLKRFGVRAGLAQSMGPGHLTIHRRHQDLVRQGKLSVREAQIYRELSKAMTKRQG</sequence>
<evidence type="ECO:0000313" key="1">
    <source>
        <dbReference type="EMBL" id="MEA5122802.1"/>
    </source>
</evidence>
<evidence type="ECO:0000313" key="2">
    <source>
        <dbReference type="Proteomes" id="UP001303614"/>
    </source>
</evidence>
<reference evidence="1 2" key="1">
    <citation type="submission" date="2023-12" db="EMBL/GenBank/DDBJ databases">
        <title>Genome sequencing of Xanthomonas floridensis.</title>
        <authorList>
            <person name="Greer S."/>
            <person name="Harrison J."/>
            <person name="Grant M."/>
            <person name="Vicente J."/>
            <person name="Studholme D."/>
        </authorList>
    </citation>
    <scope>NUCLEOTIDE SEQUENCE [LARGE SCALE GENOMIC DNA]</scope>
    <source>
        <strain evidence="1 2">WHRI 8848</strain>
    </source>
</reference>
<protein>
    <submittedName>
        <fullName evidence="1">Uncharacterized protein</fullName>
    </submittedName>
</protein>
<accession>A0ABU5PU15</accession>
<organism evidence="1 2">
    <name type="scientific">Xanthomonas floridensis</name>
    <dbReference type="NCBI Taxonomy" id="1843580"/>
    <lineage>
        <taxon>Bacteria</taxon>
        <taxon>Pseudomonadati</taxon>
        <taxon>Pseudomonadota</taxon>
        <taxon>Gammaproteobacteria</taxon>
        <taxon>Lysobacterales</taxon>
        <taxon>Lysobacteraceae</taxon>
        <taxon>Xanthomonas</taxon>
    </lineage>
</organism>
<gene>
    <name evidence="1" type="ORF">VB146_02725</name>
</gene>
<name>A0ABU5PU15_9XANT</name>
<keyword evidence="2" id="KW-1185">Reference proteome</keyword>
<proteinExistence type="predicted"/>
<dbReference type="Proteomes" id="UP001303614">
    <property type="component" value="Unassembled WGS sequence"/>
</dbReference>